<dbReference type="AlphaFoldDB" id="A0A1M7U2V3"/>
<accession>A0A1M7U2V3</accession>
<dbReference type="GO" id="GO:0016831">
    <property type="term" value="F:carboxy-lyase activity"/>
    <property type="evidence" value="ECO:0007669"/>
    <property type="project" value="InterPro"/>
</dbReference>
<dbReference type="Proteomes" id="UP000184096">
    <property type="component" value="Chromosome I"/>
</dbReference>
<dbReference type="EMBL" id="LT670849">
    <property type="protein sequence ID" value="SHN77180.1"/>
    <property type="molecule type" value="Genomic_DNA"/>
</dbReference>
<feature type="region of interest" description="Disordered" evidence="2">
    <location>
        <begin position="1"/>
        <end position="20"/>
    </location>
</feature>
<name>A0A1M7U2V3_9BRAD</name>
<dbReference type="GO" id="GO:0019748">
    <property type="term" value="P:secondary metabolic process"/>
    <property type="evidence" value="ECO:0007669"/>
    <property type="project" value="TreeGrafter"/>
</dbReference>
<feature type="domain" description="Amidohydrolase-related" evidence="3">
    <location>
        <begin position="27"/>
        <end position="372"/>
    </location>
</feature>
<evidence type="ECO:0000313" key="4">
    <source>
        <dbReference type="EMBL" id="SHN77180.1"/>
    </source>
</evidence>
<dbReference type="InterPro" id="IPR006680">
    <property type="entry name" value="Amidohydro-rel"/>
</dbReference>
<evidence type="ECO:0000313" key="5">
    <source>
        <dbReference type="Proteomes" id="UP000184096"/>
    </source>
</evidence>
<dbReference type="SUPFAM" id="SSF51556">
    <property type="entry name" value="Metallo-dependent hydrolases"/>
    <property type="match status" value="1"/>
</dbReference>
<dbReference type="RefSeq" id="WP_072819297.1">
    <property type="nucleotide sequence ID" value="NZ_LT670849.1"/>
</dbReference>
<sequence length="373" mass="41918">MNVQFRERPDTASSTDATTQAKTAIADCDIHPARASATELHPFLATRWHEHLETYGKHPYQGMMEGPPYPKAQPNASRRDAYPPEGGPQGSSLSFMQKQHLDPNNVVLGVLNPLATGQGIRNHELATAICSAINDWQIDKWTSKDGRLKGSIVVANEDGPTAAAEIRKRAGDKSFVQVLLLSRTVEPLGQRRYWPIYEAAEEAGLPVGVHAFGFGGNPITASGWPSFYIEEMVGHSQCQQAVLSSLVLEGVFERYKRLKMIMIEAGFGWAPSLSWRLDKNWRRLKSEVPHVKRLPSETIREHIWWTTQPMEDPERRDHLFDVIDWVGWDKLLFATDYPHWDFDEPSRVLPPGVSDANRDALYLGNAKALYGLV</sequence>
<dbReference type="Gene3D" id="3.20.20.140">
    <property type="entry name" value="Metal-dependent hydrolases"/>
    <property type="match status" value="1"/>
</dbReference>
<keyword evidence="5" id="KW-1185">Reference proteome</keyword>
<dbReference type="InterPro" id="IPR032466">
    <property type="entry name" value="Metal_Hydrolase"/>
</dbReference>
<proteinExistence type="predicted"/>
<organism evidence="4 5">
    <name type="scientific">Bradyrhizobium erythrophlei</name>
    <dbReference type="NCBI Taxonomy" id="1437360"/>
    <lineage>
        <taxon>Bacteria</taxon>
        <taxon>Pseudomonadati</taxon>
        <taxon>Pseudomonadota</taxon>
        <taxon>Alphaproteobacteria</taxon>
        <taxon>Hyphomicrobiales</taxon>
        <taxon>Nitrobacteraceae</taxon>
        <taxon>Bradyrhizobium</taxon>
    </lineage>
</organism>
<feature type="compositionally biased region" description="Low complexity" evidence="2">
    <location>
        <begin position="11"/>
        <end position="20"/>
    </location>
</feature>
<gene>
    <name evidence="4" type="ORF">SAMN05444170_3389</name>
</gene>
<feature type="region of interest" description="Disordered" evidence="2">
    <location>
        <begin position="61"/>
        <end position="95"/>
    </location>
</feature>
<keyword evidence="1" id="KW-0456">Lyase</keyword>
<dbReference type="Pfam" id="PF04909">
    <property type="entry name" value="Amidohydro_2"/>
    <property type="match status" value="1"/>
</dbReference>
<reference evidence="5" key="1">
    <citation type="submission" date="2016-11" db="EMBL/GenBank/DDBJ databases">
        <authorList>
            <person name="Varghese N."/>
            <person name="Submissions S."/>
        </authorList>
    </citation>
    <scope>NUCLEOTIDE SEQUENCE [LARGE SCALE GENOMIC DNA]</scope>
    <source>
        <strain evidence="5">GAS401</strain>
    </source>
</reference>
<feature type="compositionally biased region" description="Basic and acidic residues" evidence="2">
    <location>
        <begin position="1"/>
        <end position="10"/>
    </location>
</feature>
<protein>
    <recommendedName>
        <fullName evidence="3">Amidohydrolase-related domain-containing protein</fullName>
    </recommendedName>
</protein>
<evidence type="ECO:0000256" key="2">
    <source>
        <dbReference type="SAM" id="MobiDB-lite"/>
    </source>
</evidence>
<evidence type="ECO:0000259" key="3">
    <source>
        <dbReference type="Pfam" id="PF04909"/>
    </source>
</evidence>
<dbReference type="InterPro" id="IPR032465">
    <property type="entry name" value="ACMSD"/>
</dbReference>
<evidence type="ECO:0000256" key="1">
    <source>
        <dbReference type="ARBA" id="ARBA00023239"/>
    </source>
</evidence>
<dbReference type="GO" id="GO:0016787">
    <property type="term" value="F:hydrolase activity"/>
    <property type="evidence" value="ECO:0007669"/>
    <property type="project" value="InterPro"/>
</dbReference>
<dbReference type="OrthoDB" id="9799024at2"/>
<dbReference type="PANTHER" id="PTHR21240">
    <property type="entry name" value="2-AMINO-3-CARBOXYLMUCONATE-6-SEMIALDEHYDE DECARBOXYLASE"/>
    <property type="match status" value="1"/>
</dbReference>
<dbReference type="GO" id="GO:0005737">
    <property type="term" value="C:cytoplasm"/>
    <property type="evidence" value="ECO:0007669"/>
    <property type="project" value="TreeGrafter"/>
</dbReference>
<dbReference type="PANTHER" id="PTHR21240:SF28">
    <property type="entry name" value="ISO-OROTATE DECARBOXYLASE (EUROFUNG)"/>
    <property type="match status" value="1"/>
</dbReference>